<dbReference type="Pfam" id="PF09836">
    <property type="entry name" value="DUF2063"/>
    <property type="match status" value="1"/>
</dbReference>
<evidence type="ECO:0000259" key="2">
    <source>
        <dbReference type="Pfam" id="PF22106"/>
    </source>
</evidence>
<accession>A0A3B1AFM1</accession>
<dbReference type="Pfam" id="PF22106">
    <property type="entry name" value="NGO1945_C"/>
    <property type="match status" value="1"/>
</dbReference>
<dbReference type="InterPro" id="IPR018640">
    <property type="entry name" value="DUF2063"/>
</dbReference>
<evidence type="ECO:0000313" key="3">
    <source>
        <dbReference type="EMBL" id="VAW91426.1"/>
    </source>
</evidence>
<proteinExistence type="predicted"/>
<evidence type="ECO:0000259" key="1">
    <source>
        <dbReference type="Pfam" id="PF09836"/>
    </source>
</evidence>
<reference evidence="3" key="1">
    <citation type="submission" date="2018-06" db="EMBL/GenBank/DDBJ databases">
        <authorList>
            <person name="Zhirakovskaya E."/>
        </authorList>
    </citation>
    <scope>NUCLEOTIDE SEQUENCE</scope>
</reference>
<dbReference type="Gene3D" id="1.10.150.690">
    <property type="entry name" value="DUF2063"/>
    <property type="match status" value="1"/>
</dbReference>
<dbReference type="InterPro" id="IPR044922">
    <property type="entry name" value="DUF2063_N_sf"/>
</dbReference>
<dbReference type="AlphaFoldDB" id="A0A3B1AFM1"/>
<feature type="domain" description="Putative DNA-binding" evidence="1">
    <location>
        <begin position="15"/>
        <end position="100"/>
    </location>
</feature>
<dbReference type="InterPro" id="IPR054098">
    <property type="entry name" value="NGO1945-like_C"/>
</dbReference>
<dbReference type="Gene3D" id="3.90.930.50">
    <property type="match status" value="1"/>
</dbReference>
<name>A0A3B1AFM1_9ZZZZ</name>
<dbReference type="EMBL" id="UOFS01000006">
    <property type="protein sequence ID" value="VAW91426.1"/>
    <property type="molecule type" value="Genomic_DNA"/>
</dbReference>
<gene>
    <name evidence="3" type="ORF">MNBD_GAMMA22-2714</name>
</gene>
<organism evidence="3">
    <name type="scientific">hydrothermal vent metagenome</name>
    <dbReference type="NCBI Taxonomy" id="652676"/>
    <lineage>
        <taxon>unclassified sequences</taxon>
        <taxon>metagenomes</taxon>
        <taxon>ecological metagenomes</taxon>
    </lineage>
</organism>
<feature type="domain" description="NGO1945-like C-terminal" evidence="2">
    <location>
        <begin position="153"/>
        <end position="253"/>
    </location>
</feature>
<sequence>MQTVNKTEQPEFIRRQYEFAAHIRDPEKNPAPTDVEQRRMKIYNELFYNNVEGFMSNSFPVIHSILGETAWHELIRDYFSKHLSHTPLFPEMPREFLKYLENDRKQTESDPAFLLELAHYEWVELALGLLDLENDISKIDSDGELLDNIPIMSSLAWSLSYNFPVHNISPEFQPQHQPEQATYIVVYRDIHDKIVFMELNPVTARLLQLINETENSNNAKTGRELLEIIANEMNHPDSNVVINGGLQAMQELRSRKILLGTFKN</sequence>
<protein>
    <submittedName>
        <fullName evidence="3">Uncharacterized protein</fullName>
    </submittedName>
</protein>